<dbReference type="Proteomes" id="UP001597375">
    <property type="component" value="Unassembled WGS sequence"/>
</dbReference>
<keyword evidence="2" id="KW-0472">Membrane</keyword>
<feature type="transmembrane region" description="Helical" evidence="2">
    <location>
        <begin position="20"/>
        <end position="45"/>
    </location>
</feature>
<evidence type="ECO:0000313" key="3">
    <source>
        <dbReference type="EMBL" id="MFD2255669.1"/>
    </source>
</evidence>
<comment type="caution">
    <text evidence="3">The sequence shown here is derived from an EMBL/GenBank/DDBJ whole genome shotgun (WGS) entry which is preliminary data.</text>
</comment>
<accession>A0ABW5D5G7</accession>
<feature type="region of interest" description="Disordered" evidence="1">
    <location>
        <begin position="60"/>
        <end position="84"/>
    </location>
</feature>
<dbReference type="EMBL" id="JBHUIT010000002">
    <property type="protein sequence ID" value="MFD2255669.1"/>
    <property type="molecule type" value="Genomic_DNA"/>
</dbReference>
<reference evidence="4" key="1">
    <citation type="journal article" date="2019" name="Int. J. Syst. Evol. Microbiol.">
        <title>The Global Catalogue of Microorganisms (GCM) 10K type strain sequencing project: providing services to taxonomists for standard genome sequencing and annotation.</title>
        <authorList>
            <consortium name="The Broad Institute Genomics Platform"/>
            <consortium name="The Broad Institute Genome Sequencing Center for Infectious Disease"/>
            <person name="Wu L."/>
            <person name="Ma J."/>
        </authorList>
    </citation>
    <scope>NUCLEOTIDE SEQUENCE [LARGE SCALE GENOMIC DNA]</scope>
    <source>
        <strain evidence="4">CGMCC 4.7106</strain>
    </source>
</reference>
<name>A0ABW5D5G7_9BACT</name>
<evidence type="ECO:0000256" key="1">
    <source>
        <dbReference type="SAM" id="MobiDB-lite"/>
    </source>
</evidence>
<dbReference type="RefSeq" id="WP_386818325.1">
    <property type="nucleotide sequence ID" value="NZ_JBHUIT010000002.1"/>
</dbReference>
<sequence>MPDHAFHRVFPFFKLLGLSALLGVSMSSCVPLAIGAVGLAAGYIARDEGFGQAKPLDGGYDSPAAYEEPAGGYDSSQYQDAPVY</sequence>
<keyword evidence="2" id="KW-0812">Transmembrane</keyword>
<gene>
    <name evidence="3" type="ORF">ACFSSA_03190</name>
</gene>
<organism evidence="3 4">
    <name type="scientific">Luteolibacter algae</name>
    <dbReference type="NCBI Taxonomy" id="454151"/>
    <lineage>
        <taxon>Bacteria</taxon>
        <taxon>Pseudomonadati</taxon>
        <taxon>Verrucomicrobiota</taxon>
        <taxon>Verrucomicrobiia</taxon>
        <taxon>Verrucomicrobiales</taxon>
        <taxon>Verrucomicrobiaceae</taxon>
        <taxon>Luteolibacter</taxon>
    </lineage>
</organism>
<feature type="compositionally biased region" description="Polar residues" evidence="1">
    <location>
        <begin position="74"/>
        <end position="84"/>
    </location>
</feature>
<keyword evidence="2" id="KW-1133">Transmembrane helix</keyword>
<evidence type="ECO:0000313" key="4">
    <source>
        <dbReference type="Proteomes" id="UP001597375"/>
    </source>
</evidence>
<proteinExistence type="predicted"/>
<protein>
    <submittedName>
        <fullName evidence="3">Uncharacterized protein</fullName>
    </submittedName>
</protein>
<keyword evidence="4" id="KW-1185">Reference proteome</keyword>
<evidence type="ECO:0000256" key="2">
    <source>
        <dbReference type="SAM" id="Phobius"/>
    </source>
</evidence>